<evidence type="ECO:0000313" key="3">
    <source>
        <dbReference type="Proteomes" id="UP000799429"/>
    </source>
</evidence>
<dbReference type="AlphaFoldDB" id="A0A9P4S2M3"/>
<dbReference type="InterPro" id="IPR025649">
    <property type="entry name" value="DUF4360"/>
</dbReference>
<evidence type="ECO:0000313" key="2">
    <source>
        <dbReference type="EMBL" id="KAF2835029.1"/>
    </source>
</evidence>
<dbReference type="Proteomes" id="UP000799429">
    <property type="component" value="Unassembled WGS sequence"/>
</dbReference>
<dbReference type="Pfam" id="PF14273">
    <property type="entry name" value="DUF4360"/>
    <property type="match status" value="1"/>
</dbReference>
<keyword evidence="3" id="KW-1185">Reference proteome</keyword>
<feature type="signal peptide" evidence="1">
    <location>
        <begin position="1"/>
        <end position="22"/>
    </location>
</feature>
<evidence type="ECO:0000256" key="1">
    <source>
        <dbReference type="SAM" id="SignalP"/>
    </source>
</evidence>
<organism evidence="2 3">
    <name type="scientific">Patellaria atrata CBS 101060</name>
    <dbReference type="NCBI Taxonomy" id="1346257"/>
    <lineage>
        <taxon>Eukaryota</taxon>
        <taxon>Fungi</taxon>
        <taxon>Dikarya</taxon>
        <taxon>Ascomycota</taxon>
        <taxon>Pezizomycotina</taxon>
        <taxon>Dothideomycetes</taxon>
        <taxon>Dothideomycetes incertae sedis</taxon>
        <taxon>Patellariales</taxon>
        <taxon>Patellariaceae</taxon>
        <taxon>Patellaria</taxon>
    </lineage>
</organism>
<reference evidence="2" key="1">
    <citation type="journal article" date="2020" name="Stud. Mycol.">
        <title>101 Dothideomycetes genomes: a test case for predicting lifestyles and emergence of pathogens.</title>
        <authorList>
            <person name="Haridas S."/>
            <person name="Albert R."/>
            <person name="Binder M."/>
            <person name="Bloem J."/>
            <person name="Labutti K."/>
            <person name="Salamov A."/>
            <person name="Andreopoulos B."/>
            <person name="Baker S."/>
            <person name="Barry K."/>
            <person name="Bills G."/>
            <person name="Bluhm B."/>
            <person name="Cannon C."/>
            <person name="Castanera R."/>
            <person name="Culley D."/>
            <person name="Daum C."/>
            <person name="Ezra D."/>
            <person name="Gonzalez J."/>
            <person name="Henrissat B."/>
            <person name="Kuo A."/>
            <person name="Liang C."/>
            <person name="Lipzen A."/>
            <person name="Lutzoni F."/>
            <person name="Magnuson J."/>
            <person name="Mondo S."/>
            <person name="Nolan M."/>
            <person name="Ohm R."/>
            <person name="Pangilinan J."/>
            <person name="Park H.-J."/>
            <person name="Ramirez L."/>
            <person name="Alfaro M."/>
            <person name="Sun H."/>
            <person name="Tritt A."/>
            <person name="Yoshinaga Y."/>
            <person name="Zwiers L.-H."/>
            <person name="Turgeon B."/>
            <person name="Goodwin S."/>
            <person name="Spatafora J."/>
            <person name="Crous P."/>
            <person name="Grigoriev I."/>
        </authorList>
    </citation>
    <scope>NUCLEOTIDE SEQUENCE</scope>
    <source>
        <strain evidence="2">CBS 101060</strain>
    </source>
</reference>
<feature type="chain" id="PRO_5040485853" description="Ubiquitin 3 binding protein But2 C-terminal domain-containing protein" evidence="1">
    <location>
        <begin position="23"/>
        <end position="233"/>
    </location>
</feature>
<accession>A0A9P4S2M3</accession>
<dbReference type="OrthoDB" id="10641070at2759"/>
<comment type="caution">
    <text evidence="2">The sequence shown here is derived from an EMBL/GenBank/DDBJ whole genome shotgun (WGS) entry which is preliminary data.</text>
</comment>
<sequence length="233" mass="25295">MRFSFSNGSILGLSLLLSLARAATPDTLEIFRIDYYHCPAGAQVVIPADNSRIDITYGATGSGKSIAAYGPDVPTSLNSQTCYVRVEFRSSQMEFKVAIPEIDIQGSARLDSGTEATIETFLAWDRRPNGQQFSTLHIVGPKKSEDAKFVTNVVNTTNIVFPKCNTDGNPWTHTINLQTKFKVSAEPGAPASAAGELGDNTTLLQSVKLFWGDDCPQHECVDRDGEPIPSTCF</sequence>
<gene>
    <name evidence="2" type="ORF">M501DRAFT_1020239</name>
</gene>
<protein>
    <recommendedName>
        <fullName evidence="4">Ubiquitin 3 binding protein But2 C-terminal domain-containing protein</fullName>
    </recommendedName>
</protein>
<name>A0A9P4S2M3_9PEZI</name>
<keyword evidence="1" id="KW-0732">Signal</keyword>
<dbReference type="EMBL" id="MU006112">
    <property type="protein sequence ID" value="KAF2835029.1"/>
    <property type="molecule type" value="Genomic_DNA"/>
</dbReference>
<evidence type="ECO:0008006" key="4">
    <source>
        <dbReference type="Google" id="ProtNLM"/>
    </source>
</evidence>
<proteinExistence type="predicted"/>